<dbReference type="InterPro" id="IPR036926">
    <property type="entry name" value="Thymidate_synth/dCMP_Mease_sf"/>
</dbReference>
<evidence type="ECO:0000256" key="1">
    <source>
        <dbReference type="ARBA" id="ARBA00022603"/>
    </source>
</evidence>
<comment type="caution">
    <text evidence="4">The sequence shown here is derived from an EMBL/GenBank/DDBJ whole genome shotgun (WGS) entry which is preliminary data.</text>
</comment>
<dbReference type="RefSeq" id="WP_060386617.1">
    <property type="nucleotide sequence ID" value="NZ_LRGC01000026.1"/>
</dbReference>
<dbReference type="AlphaFoldDB" id="A0A120A0F5"/>
<dbReference type="PANTHER" id="PTHR11548:SF9">
    <property type="entry name" value="THYMIDYLATE SYNTHASE"/>
    <property type="match status" value="1"/>
</dbReference>
<sequence>MYTAEYDGINSFLVGAARMLLEFGIERNTRGYKCWELPEPIMIKIRNPLSRWITLPCRKWNILLPYAESLWLAGGRNDLYFIKHYLSKMEEYSDNGKYLRGGYGPRLRAYNGNPNDYEMPKLHTNKDNGFKELDQFRYVINSFEQDPYTRQAIITIGDPPKDCFNSTNDELKKTKDRPCTRSLQFIRNPQNNKLNMTVYMRSNDLIWGASAVNIFNYTFMQEYFSQMLGLEVGEYFHIANNLHYYDYHKSLIEELASLQNVKDDSFCYEKNFHSLEDFDRQIKKLIEWEDKLRTNNKKEIIGFEDDFFNDWAKVLFFKTGLQQIEFTNPILNHLLLK</sequence>
<evidence type="ECO:0000313" key="4">
    <source>
        <dbReference type="EMBL" id="KWR51954.1"/>
    </source>
</evidence>
<evidence type="ECO:0000256" key="2">
    <source>
        <dbReference type="ARBA" id="ARBA00022679"/>
    </source>
</evidence>
<accession>A0A120A0F5</accession>
<keyword evidence="1 4" id="KW-0489">Methyltransferase</keyword>
<gene>
    <name evidence="4" type="primary">thyA_2</name>
    <name evidence="4" type="ORF">AA415_03082</name>
</gene>
<dbReference type="PANTHER" id="PTHR11548">
    <property type="entry name" value="THYMIDYLATE SYNTHASE 1"/>
    <property type="match status" value="1"/>
</dbReference>
<dbReference type="EC" id="2.1.1.45" evidence="4"/>
<dbReference type="GO" id="GO:0032259">
    <property type="term" value="P:methylation"/>
    <property type="evidence" value="ECO:0007669"/>
    <property type="project" value="UniProtKB-KW"/>
</dbReference>
<feature type="domain" description="Thymidylate synthase/dCMP hydroxymethylase" evidence="3">
    <location>
        <begin position="62"/>
        <end position="265"/>
    </location>
</feature>
<reference evidence="4 5" key="1">
    <citation type="journal article" date="2016" name="BMC Genomics">
        <title>Type VI secretion systems of human gut Bacteroidales segregate into three genetic architectures, two of which are contained on mobile genetic elements.</title>
        <authorList>
            <person name="Coyne M.J."/>
            <person name="Roelofs K.G."/>
            <person name="Comstock L.E."/>
        </authorList>
    </citation>
    <scope>NUCLEOTIDE SEQUENCE [LARGE SCALE GENOMIC DNA]</scope>
    <source>
        <strain evidence="4 5">CL09T03C01</strain>
    </source>
</reference>
<dbReference type="SUPFAM" id="SSF55831">
    <property type="entry name" value="Thymidylate synthase/dCMP hydroxymethylase"/>
    <property type="match status" value="1"/>
</dbReference>
<protein>
    <submittedName>
        <fullName evidence="4">Thymidylate synthase</fullName>
        <ecNumber evidence="4">2.1.1.45</ecNumber>
    </submittedName>
</protein>
<dbReference type="PATRIC" id="fig|46506.5.peg.3320"/>
<proteinExistence type="predicted"/>
<evidence type="ECO:0000259" key="3">
    <source>
        <dbReference type="Pfam" id="PF00303"/>
    </source>
</evidence>
<dbReference type="Gene3D" id="3.30.572.10">
    <property type="entry name" value="Thymidylate synthase/dCMP hydroxymethylase domain"/>
    <property type="match status" value="1"/>
</dbReference>
<dbReference type="STRING" id="46506.AA415_03082"/>
<organism evidence="4 5">
    <name type="scientific">Bacteroides stercoris</name>
    <dbReference type="NCBI Taxonomy" id="46506"/>
    <lineage>
        <taxon>Bacteria</taxon>
        <taxon>Pseudomonadati</taxon>
        <taxon>Bacteroidota</taxon>
        <taxon>Bacteroidia</taxon>
        <taxon>Bacteroidales</taxon>
        <taxon>Bacteroidaceae</taxon>
        <taxon>Bacteroides</taxon>
    </lineage>
</organism>
<dbReference type="Proteomes" id="UP000056419">
    <property type="component" value="Unassembled WGS sequence"/>
</dbReference>
<dbReference type="GO" id="GO:0005829">
    <property type="term" value="C:cytosol"/>
    <property type="evidence" value="ECO:0007669"/>
    <property type="project" value="TreeGrafter"/>
</dbReference>
<dbReference type="InterPro" id="IPR023451">
    <property type="entry name" value="Thymidate_synth/dCMP_Mease_dom"/>
</dbReference>
<dbReference type="InterPro" id="IPR045097">
    <property type="entry name" value="Thymidate_synth/dCMP_Mease"/>
</dbReference>
<dbReference type="EMBL" id="LRGC01000026">
    <property type="protein sequence ID" value="KWR51954.1"/>
    <property type="molecule type" value="Genomic_DNA"/>
</dbReference>
<keyword evidence="5" id="KW-1185">Reference proteome</keyword>
<name>A0A120A0F5_BACSE</name>
<dbReference type="GO" id="GO:0004799">
    <property type="term" value="F:thymidylate synthase activity"/>
    <property type="evidence" value="ECO:0007669"/>
    <property type="project" value="UniProtKB-EC"/>
</dbReference>
<keyword evidence="2 4" id="KW-0808">Transferase</keyword>
<dbReference type="Pfam" id="PF00303">
    <property type="entry name" value="Thymidylat_synt"/>
    <property type="match status" value="1"/>
</dbReference>
<evidence type="ECO:0000313" key="5">
    <source>
        <dbReference type="Proteomes" id="UP000056419"/>
    </source>
</evidence>
<dbReference type="GO" id="GO:0006231">
    <property type="term" value="P:dTMP biosynthetic process"/>
    <property type="evidence" value="ECO:0007669"/>
    <property type="project" value="TreeGrafter"/>
</dbReference>